<evidence type="ECO:0000256" key="6">
    <source>
        <dbReference type="SAM" id="MobiDB-lite"/>
    </source>
</evidence>
<name>A0ABR4QKU7_9CEST</name>
<protein>
    <submittedName>
        <fullName evidence="8">Transcription initiation factor TFIID subunit 11</fullName>
    </submittedName>
</protein>
<dbReference type="CDD" id="cd08048">
    <property type="entry name" value="HFD_TAF11"/>
    <property type="match status" value="1"/>
</dbReference>
<dbReference type="PANTHER" id="PTHR13218">
    <property type="entry name" value="TRANSCRIPTION INITIATION FACTOR TFIID SUBUNIT 11-RELATED"/>
    <property type="match status" value="1"/>
</dbReference>
<accession>A0ABR4QKU7</accession>
<proteinExistence type="inferred from homology"/>
<dbReference type="PANTHER" id="PTHR13218:SF8">
    <property type="entry name" value="TRANSCRIPTION INITIATION FACTOR TFIID SUBUNIT 11"/>
    <property type="match status" value="1"/>
</dbReference>
<comment type="caution">
    <text evidence="8">The sequence shown here is derived from an EMBL/GenBank/DDBJ whole genome shotgun (WGS) entry which is preliminary data.</text>
</comment>
<feature type="domain" description="TAFII28-like protein" evidence="7">
    <location>
        <begin position="198"/>
        <end position="282"/>
    </location>
</feature>
<evidence type="ECO:0000256" key="5">
    <source>
        <dbReference type="ARBA" id="ARBA00023242"/>
    </source>
</evidence>
<evidence type="ECO:0000313" key="9">
    <source>
        <dbReference type="Proteomes" id="UP001651158"/>
    </source>
</evidence>
<evidence type="ECO:0000259" key="7">
    <source>
        <dbReference type="Pfam" id="PF04719"/>
    </source>
</evidence>
<comment type="subcellular location">
    <subcellularLocation>
        <location evidence="1">Nucleus</location>
    </subcellularLocation>
</comment>
<evidence type="ECO:0000256" key="4">
    <source>
        <dbReference type="ARBA" id="ARBA00023163"/>
    </source>
</evidence>
<evidence type="ECO:0000256" key="2">
    <source>
        <dbReference type="ARBA" id="ARBA00009788"/>
    </source>
</evidence>
<feature type="region of interest" description="Disordered" evidence="6">
    <location>
        <begin position="165"/>
        <end position="188"/>
    </location>
</feature>
<feature type="region of interest" description="Disordered" evidence="6">
    <location>
        <begin position="122"/>
        <end position="149"/>
    </location>
</feature>
<keyword evidence="9" id="KW-1185">Reference proteome</keyword>
<gene>
    <name evidence="8" type="ORF">TcWFU_004046</name>
</gene>
<dbReference type="EMBL" id="JAKROA010000002">
    <property type="protein sequence ID" value="KAL5110188.1"/>
    <property type="molecule type" value="Genomic_DNA"/>
</dbReference>
<comment type="similarity">
    <text evidence="2">Belongs to the TAF11 family.</text>
</comment>
<dbReference type="Pfam" id="PF04719">
    <property type="entry name" value="TAFII28"/>
    <property type="match status" value="1"/>
</dbReference>
<sequence>MTLYNLLVQTPLNAKEIVSLIYCLRLYLTLKGSLFQCSLCDFRLMDPISSPLKRELLEGASINSEPSSKEPSFQGIPNKSILSTSEKRMKLEPTRLYVEEGGSEVMATEDDEVEEEEVEELFVDDEEDEEEGELELEEEIDEEDDEEQDETERLAEVLGVEVFERGNGASSNADRRSIATADQQEETNRAEDRKLLALMAHFNDDQLSRFESYRRATFTKSAVSRLIQSVAQTSFSQNVVIAMAGITKVFVGELVETALDYKEELQETGPLQPKHIRVAYARLNAQERTSRQSRQNPLL</sequence>
<organism evidence="8 9">
    <name type="scientific">Taenia crassiceps</name>
    <dbReference type="NCBI Taxonomy" id="6207"/>
    <lineage>
        <taxon>Eukaryota</taxon>
        <taxon>Metazoa</taxon>
        <taxon>Spiralia</taxon>
        <taxon>Lophotrochozoa</taxon>
        <taxon>Platyhelminthes</taxon>
        <taxon>Cestoda</taxon>
        <taxon>Eucestoda</taxon>
        <taxon>Cyclophyllidea</taxon>
        <taxon>Taeniidae</taxon>
        <taxon>Taenia</taxon>
    </lineage>
</organism>
<dbReference type="InterPro" id="IPR045127">
    <property type="entry name" value="TAF11-like"/>
</dbReference>
<evidence type="ECO:0000313" key="8">
    <source>
        <dbReference type="EMBL" id="KAL5110188.1"/>
    </source>
</evidence>
<dbReference type="Gene3D" id="1.10.20.10">
    <property type="entry name" value="Histone, subunit A"/>
    <property type="match status" value="1"/>
</dbReference>
<dbReference type="InterPro" id="IPR006809">
    <property type="entry name" value="TAFII28_dom"/>
</dbReference>
<evidence type="ECO:0000256" key="1">
    <source>
        <dbReference type="ARBA" id="ARBA00004123"/>
    </source>
</evidence>
<dbReference type="SUPFAM" id="SSF47113">
    <property type="entry name" value="Histone-fold"/>
    <property type="match status" value="1"/>
</dbReference>
<keyword evidence="3" id="KW-0805">Transcription regulation</keyword>
<keyword evidence="5" id="KW-0539">Nucleus</keyword>
<evidence type="ECO:0000256" key="3">
    <source>
        <dbReference type="ARBA" id="ARBA00023015"/>
    </source>
</evidence>
<dbReference type="Proteomes" id="UP001651158">
    <property type="component" value="Unassembled WGS sequence"/>
</dbReference>
<reference evidence="8 9" key="1">
    <citation type="journal article" date="2022" name="Front. Cell. Infect. Microbiol.">
        <title>The Genomes of Two Strains of Taenia crassiceps the Animal Model for the Study of Human Cysticercosis.</title>
        <authorList>
            <person name="Bobes R.J."/>
            <person name="Estrada K."/>
            <person name="Rios-Valencia D.G."/>
            <person name="Calderon-Gallegos A."/>
            <person name="de la Torre P."/>
            <person name="Carrero J.C."/>
            <person name="Sanchez-Flores A."/>
            <person name="Laclette J.P."/>
        </authorList>
    </citation>
    <scope>NUCLEOTIDE SEQUENCE [LARGE SCALE GENOMIC DNA]</scope>
    <source>
        <strain evidence="8">WFUcys</strain>
    </source>
</reference>
<dbReference type="InterPro" id="IPR009072">
    <property type="entry name" value="Histone-fold"/>
</dbReference>
<keyword evidence="4" id="KW-0804">Transcription</keyword>